<reference evidence="2 3" key="1">
    <citation type="submission" date="2020-08" db="EMBL/GenBank/DDBJ databases">
        <title>Genomic Encyclopedia of Type Strains, Phase IV (KMG-IV): sequencing the most valuable type-strain genomes for metagenomic binning, comparative biology and taxonomic classification.</title>
        <authorList>
            <person name="Goeker M."/>
        </authorList>
    </citation>
    <scope>NUCLEOTIDE SEQUENCE [LARGE SCALE GENOMIC DNA]</scope>
    <source>
        <strain evidence="2 3">DSM 7050</strain>
    </source>
</reference>
<protein>
    <recommendedName>
        <fullName evidence="1">Hemerythrin-like domain-containing protein</fullName>
    </recommendedName>
</protein>
<dbReference type="EMBL" id="JACHOT010000001">
    <property type="protein sequence ID" value="MBB4649038.1"/>
    <property type="molecule type" value="Genomic_DNA"/>
</dbReference>
<accession>A0ABR6KWX7</accession>
<dbReference type="InterPro" id="IPR012312">
    <property type="entry name" value="Hemerythrin-like"/>
</dbReference>
<name>A0ABR6KWX7_9HYPH</name>
<comment type="caution">
    <text evidence="2">The sequence shown here is derived from an EMBL/GenBank/DDBJ whole genome shotgun (WGS) entry which is preliminary data.</text>
</comment>
<dbReference type="Pfam" id="PF01814">
    <property type="entry name" value="Hemerythrin"/>
    <property type="match status" value="1"/>
</dbReference>
<evidence type="ECO:0000313" key="3">
    <source>
        <dbReference type="Proteomes" id="UP000539538"/>
    </source>
</evidence>
<feature type="domain" description="Hemerythrin-like" evidence="1">
    <location>
        <begin position="43"/>
        <end position="185"/>
    </location>
</feature>
<keyword evidence="3" id="KW-1185">Reference proteome</keyword>
<organism evidence="2 3">
    <name type="scientific">Aminobacter niigataensis</name>
    <dbReference type="NCBI Taxonomy" id="83265"/>
    <lineage>
        <taxon>Bacteria</taxon>
        <taxon>Pseudomonadati</taxon>
        <taxon>Pseudomonadota</taxon>
        <taxon>Alphaproteobacteria</taxon>
        <taxon>Hyphomicrobiales</taxon>
        <taxon>Phyllobacteriaceae</taxon>
        <taxon>Aminobacter</taxon>
    </lineage>
</organism>
<evidence type="ECO:0000313" key="2">
    <source>
        <dbReference type="EMBL" id="MBB4649038.1"/>
    </source>
</evidence>
<proteinExistence type="predicted"/>
<dbReference type="Proteomes" id="UP000539538">
    <property type="component" value="Unassembled WGS sequence"/>
</dbReference>
<gene>
    <name evidence="2" type="ORF">GGQ99_000760</name>
</gene>
<dbReference type="Gene3D" id="1.20.120.520">
    <property type="entry name" value="nmb1532 protein domain like"/>
    <property type="match status" value="1"/>
</dbReference>
<dbReference type="RefSeq" id="WP_183260781.1">
    <property type="nucleotide sequence ID" value="NZ_BAAAVZ010000008.1"/>
</dbReference>
<sequence>MSDQADIHHLETRAGLPDDLRWLVEKYPREDWQVHDNVHGMASMWLQRHDMFRELGGTLTGGIGDYREGRLDAQGFARWFAPRLNYFLGNLDGHHNVEDHHYFPVFANAEKRLKRGFEILDADHHLIHEALERNAETASAFLRALKESEDRQRFAADAYAEENARLVAMLTRHLDDEEDLIIPLILDRGDRELGIG</sequence>
<evidence type="ECO:0000259" key="1">
    <source>
        <dbReference type="Pfam" id="PF01814"/>
    </source>
</evidence>